<dbReference type="Pfam" id="PF20741">
    <property type="entry name" value="GKRP-like_C"/>
    <property type="match status" value="1"/>
</dbReference>
<feature type="active site" evidence="13">
    <location>
        <position position="121"/>
    </location>
</feature>
<dbReference type="PROSITE" id="PS51464">
    <property type="entry name" value="SIS"/>
    <property type="match status" value="1"/>
</dbReference>
<proteinExistence type="inferred from homology"/>
<evidence type="ECO:0000256" key="13">
    <source>
        <dbReference type="HAMAP-Rule" id="MF_00068"/>
    </source>
</evidence>
<dbReference type="FunFam" id="1.10.8.1080:FF:000001">
    <property type="entry name" value="N-acetylmuramic acid 6-phosphate etherase"/>
    <property type="match status" value="1"/>
</dbReference>
<evidence type="ECO:0000256" key="2">
    <source>
        <dbReference type="ARBA" id="ARBA00023239"/>
    </source>
</evidence>
<evidence type="ECO:0000256" key="3">
    <source>
        <dbReference type="ARBA" id="ARBA00023277"/>
    </source>
</evidence>
<dbReference type="GeneID" id="300132613"/>
<keyword evidence="2 13" id="KW-0456">Lyase</keyword>
<comment type="subunit">
    <text evidence="1 13">Homodimer.</text>
</comment>
<feature type="active site" description="Proton donor" evidence="13">
    <location>
        <position position="90"/>
    </location>
</feature>
<dbReference type="FunFam" id="3.40.50.10490:FF:000014">
    <property type="entry name" value="N-acetylmuramic acid 6-phosphate etherase"/>
    <property type="match status" value="1"/>
</dbReference>
<dbReference type="EMBL" id="UGSP01000001">
    <property type="protein sequence ID" value="SUB23391.1"/>
    <property type="molecule type" value="Genomic_DNA"/>
</dbReference>
<evidence type="ECO:0000256" key="10">
    <source>
        <dbReference type="ARBA" id="ARBA00070061"/>
    </source>
</evidence>
<evidence type="ECO:0000256" key="8">
    <source>
        <dbReference type="ARBA" id="ARBA00061234"/>
    </source>
</evidence>
<dbReference type="UniPathway" id="UPA00343"/>
<dbReference type="UniPathway" id="UPA00342"/>
<comment type="pathway">
    <text evidence="6 13">Amino-sugar metabolism; N-acetylmuramate degradation.</text>
</comment>
<dbReference type="PROSITE" id="PS01272">
    <property type="entry name" value="GCKR"/>
    <property type="match status" value="1"/>
</dbReference>
<sequence length="305" mass="32251">MKNNPLLNQLSQLSTEQRNPNSMNLDELSALEIVQLMNAEDKNVPLAIEKCLPQIAAAVEKIVQAFQQGGRLVYLGAGTSGRLGVLDASECPPTFGVSSEIVKGIIAGGERALRHPIEGAEDNPQSAVENLQEIDFNEKDILVGIAASGRTPYVLGGLDYAKSLGATTVAIASNANSPMAQVAEIAIITAVGAEVLTGSSRLKSGTAQKLVLNMLTTASMVLMGKCYQNLMVDVQASNQKLVARAVRIVMQATDCTAEQAEQTLSAAHNNAKVAILMLLADLDYPSAVQLLRENQGRLQGALKSN</sequence>
<comment type="pathway">
    <text evidence="4 13">Cell wall biogenesis; peptidoglycan recycling.</text>
</comment>
<dbReference type="GO" id="GO:0097175">
    <property type="term" value="P:1,6-anhydro-N-acetyl-beta-muramic acid catabolic process"/>
    <property type="evidence" value="ECO:0007669"/>
    <property type="project" value="UniProtKB-UniRule"/>
</dbReference>
<dbReference type="GO" id="GO:0097173">
    <property type="term" value="P:N-acetylmuramic acid catabolic process"/>
    <property type="evidence" value="ECO:0007669"/>
    <property type="project" value="UniProtKB-UniPathway"/>
</dbReference>
<dbReference type="NCBIfam" id="NF009222">
    <property type="entry name" value="PRK12570.1"/>
    <property type="match status" value="1"/>
</dbReference>
<dbReference type="GO" id="GO:0016835">
    <property type="term" value="F:carbon-oxygen lyase activity"/>
    <property type="evidence" value="ECO:0007669"/>
    <property type="project" value="UniProtKB-UniRule"/>
</dbReference>
<dbReference type="PANTHER" id="PTHR10088:SF5">
    <property type="entry name" value="N-ACETYLMURAMIC ACID 6-PHOSPHATE ETHERASE"/>
    <property type="match status" value="1"/>
</dbReference>
<accession>A0A379APZ8</accession>
<dbReference type="PANTHER" id="PTHR10088">
    <property type="entry name" value="GLUCOKINASE REGULATORY PROTEIN"/>
    <property type="match status" value="1"/>
</dbReference>
<evidence type="ECO:0000256" key="7">
    <source>
        <dbReference type="ARBA" id="ARBA00060595"/>
    </source>
</evidence>
<keyword evidence="3 13" id="KW-0119">Carbohydrate metabolism</keyword>
<comment type="function">
    <text evidence="13">Specifically catalyzes the cleavage of the D-lactyl ether substituent of MurNAc 6-phosphate, producing GlcNAc 6-phosphate and D-lactate. Together with AnmK, is also required for the utilization of anhydro-N-acetylmuramic acid (anhMurNAc) either imported from the medium or derived from its own cell wall murein, and thus plays a role in cell wall recycling.</text>
</comment>
<dbReference type="GO" id="GO:0097367">
    <property type="term" value="F:carbohydrate derivative binding"/>
    <property type="evidence" value="ECO:0007669"/>
    <property type="project" value="InterPro"/>
</dbReference>
<gene>
    <name evidence="13 15" type="primary">murQ</name>
    <name evidence="15" type="ORF">NCTC11297_00392</name>
</gene>
<evidence type="ECO:0000256" key="9">
    <source>
        <dbReference type="ARBA" id="ARBA00067056"/>
    </source>
</evidence>
<keyword evidence="16" id="KW-1185">Reference proteome</keyword>
<dbReference type="Proteomes" id="UP000255098">
    <property type="component" value="Unassembled WGS sequence"/>
</dbReference>
<evidence type="ECO:0000256" key="12">
    <source>
        <dbReference type="ARBA" id="ARBA00084049"/>
    </source>
</evidence>
<comment type="pathway">
    <text evidence="7 13">Amino-sugar metabolism; 1,6-anhydro-N-acetylmuramate degradation.</text>
</comment>
<reference evidence="15 16" key="1">
    <citation type="submission" date="2018-06" db="EMBL/GenBank/DDBJ databases">
        <authorList>
            <consortium name="Pathogen Informatics"/>
            <person name="Doyle S."/>
        </authorList>
    </citation>
    <scope>NUCLEOTIDE SEQUENCE [LARGE SCALE GENOMIC DNA]</scope>
    <source>
        <strain evidence="16">NCTC 11297</strain>
    </source>
</reference>
<dbReference type="Pfam" id="PF22645">
    <property type="entry name" value="GKRP_SIS_N"/>
    <property type="match status" value="1"/>
</dbReference>
<evidence type="ECO:0000313" key="15">
    <source>
        <dbReference type="EMBL" id="SUB23391.1"/>
    </source>
</evidence>
<dbReference type="GO" id="GO:0046348">
    <property type="term" value="P:amino sugar catabolic process"/>
    <property type="evidence" value="ECO:0007669"/>
    <property type="project" value="InterPro"/>
</dbReference>
<protein>
    <recommendedName>
        <fullName evidence="10 13">N-acetylmuramic acid 6-phosphate etherase</fullName>
        <shortName evidence="13">MurNAc-6-P etherase</shortName>
        <ecNumber evidence="9 13">4.2.1.126</ecNumber>
    </recommendedName>
    <alternativeName>
        <fullName evidence="12 13">N-acetylmuramic acid 6-phosphate hydrolase</fullName>
    </alternativeName>
    <alternativeName>
        <fullName evidence="11 13">N-acetylmuramic acid 6-phosphate lyase</fullName>
    </alternativeName>
</protein>
<dbReference type="InterPro" id="IPR046348">
    <property type="entry name" value="SIS_dom_sf"/>
</dbReference>
<dbReference type="HAMAP" id="MF_00068">
    <property type="entry name" value="MurQ"/>
    <property type="match status" value="1"/>
</dbReference>
<evidence type="ECO:0000256" key="11">
    <source>
        <dbReference type="ARBA" id="ARBA00077905"/>
    </source>
</evidence>
<dbReference type="NCBIfam" id="NF003915">
    <property type="entry name" value="PRK05441.1"/>
    <property type="match status" value="1"/>
</dbReference>
<dbReference type="InterPro" id="IPR005488">
    <property type="entry name" value="Etherase_MurQ"/>
</dbReference>
<dbReference type="GO" id="GO:0016803">
    <property type="term" value="F:ether hydrolase activity"/>
    <property type="evidence" value="ECO:0007669"/>
    <property type="project" value="TreeGrafter"/>
</dbReference>
<evidence type="ECO:0000256" key="6">
    <source>
        <dbReference type="ARBA" id="ARBA00060532"/>
    </source>
</evidence>
<comment type="miscellaneous">
    <text evidence="13">A lyase-type mechanism (elimination/hydration) is suggested for the cleavage of the lactyl ether bond of MurNAc 6-phosphate, with the formation of an alpha,beta-unsaturated aldehyde intermediate with (E)-stereochemistry, followed by the syn addition of water to give product.</text>
</comment>
<dbReference type="Gene3D" id="1.10.8.1080">
    <property type="match status" value="1"/>
</dbReference>
<evidence type="ECO:0000256" key="5">
    <source>
        <dbReference type="ARBA" id="ARBA00051747"/>
    </source>
</evidence>
<name>A0A379APZ8_AVIAV</name>
<evidence type="ECO:0000256" key="4">
    <source>
        <dbReference type="ARBA" id="ARBA00037880"/>
    </source>
</evidence>
<dbReference type="RefSeq" id="WP_115248787.1">
    <property type="nucleotide sequence ID" value="NZ_UGSP01000001.1"/>
</dbReference>
<dbReference type="EC" id="4.2.1.126" evidence="9 13"/>
<dbReference type="SUPFAM" id="SSF53697">
    <property type="entry name" value="SIS domain"/>
    <property type="match status" value="1"/>
</dbReference>
<feature type="domain" description="SIS" evidence="14">
    <location>
        <begin position="62"/>
        <end position="225"/>
    </location>
</feature>
<dbReference type="InterPro" id="IPR005486">
    <property type="entry name" value="Glucokinase_regulatory_CS"/>
</dbReference>
<dbReference type="CDD" id="cd05007">
    <property type="entry name" value="SIS_Etherase"/>
    <property type="match status" value="1"/>
</dbReference>
<organism evidence="15 16">
    <name type="scientific">Avibacterium avium</name>
    <name type="common">Pasteurella avium</name>
    <dbReference type="NCBI Taxonomy" id="751"/>
    <lineage>
        <taxon>Bacteria</taxon>
        <taxon>Pseudomonadati</taxon>
        <taxon>Pseudomonadota</taxon>
        <taxon>Gammaproteobacteria</taxon>
        <taxon>Pasteurellales</taxon>
        <taxon>Pasteurellaceae</taxon>
        <taxon>Avibacterium</taxon>
    </lineage>
</organism>
<dbReference type="InterPro" id="IPR040190">
    <property type="entry name" value="MURQ/GCKR"/>
</dbReference>
<dbReference type="AlphaFoldDB" id="A0A379APZ8"/>
<evidence type="ECO:0000256" key="1">
    <source>
        <dbReference type="ARBA" id="ARBA00011738"/>
    </source>
</evidence>
<comment type="catalytic activity">
    <reaction evidence="5 13">
        <text>N-acetyl-D-muramate 6-phosphate + H2O = N-acetyl-D-glucosamine 6-phosphate + (R)-lactate</text>
        <dbReference type="Rhea" id="RHEA:26410"/>
        <dbReference type="ChEBI" id="CHEBI:15377"/>
        <dbReference type="ChEBI" id="CHEBI:16004"/>
        <dbReference type="ChEBI" id="CHEBI:57513"/>
        <dbReference type="ChEBI" id="CHEBI:58722"/>
        <dbReference type="EC" id="4.2.1.126"/>
    </reaction>
</comment>
<comment type="similarity">
    <text evidence="8 13">Belongs to the GCKR-like family. MurNAc-6-P etherase subfamily.</text>
</comment>
<dbReference type="NCBIfam" id="TIGR00274">
    <property type="entry name" value="N-acetylmuramic acid 6-phosphate etherase"/>
    <property type="match status" value="1"/>
</dbReference>
<evidence type="ECO:0000259" key="14">
    <source>
        <dbReference type="PROSITE" id="PS51464"/>
    </source>
</evidence>
<dbReference type="InterPro" id="IPR001347">
    <property type="entry name" value="SIS_dom"/>
</dbReference>
<dbReference type="GO" id="GO:0009254">
    <property type="term" value="P:peptidoglycan turnover"/>
    <property type="evidence" value="ECO:0007669"/>
    <property type="project" value="UniProtKB-UniRule"/>
</dbReference>
<dbReference type="UniPathway" id="UPA00544"/>
<dbReference type="Gene3D" id="3.40.50.10490">
    <property type="entry name" value="Glucose-6-phosphate isomerase like protein, domain 1"/>
    <property type="match status" value="1"/>
</dbReference>
<evidence type="ECO:0000313" key="16">
    <source>
        <dbReference type="Proteomes" id="UP000255098"/>
    </source>
</evidence>